<protein>
    <submittedName>
        <fullName evidence="1">Uncharacterized protein</fullName>
    </submittedName>
</protein>
<dbReference type="RefSeq" id="WP_268922270.1">
    <property type="nucleotide sequence ID" value="NZ_JAPTGC010000002.1"/>
</dbReference>
<dbReference type="PROSITE" id="PS51257">
    <property type="entry name" value="PROKAR_LIPOPROTEIN"/>
    <property type="match status" value="1"/>
</dbReference>
<name>A0ABT4IK04_9EURY</name>
<organism evidence="1 2">
    <name type="scientific">Methanocorpusculum vombati</name>
    <dbReference type="NCBI Taxonomy" id="3002864"/>
    <lineage>
        <taxon>Archaea</taxon>
        <taxon>Methanobacteriati</taxon>
        <taxon>Methanobacteriota</taxon>
        <taxon>Stenosarchaea group</taxon>
        <taxon>Methanomicrobia</taxon>
        <taxon>Methanomicrobiales</taxon>
        <taxon>Methanocorpusculaceae</taxon>
        <taxon>Methanocorpusculum</taxon>
    </lineage>
</organism>
<dbReference type="Proteomes" id="UP001141336">
    <property type="component" value="Unassembled WGS sequence"/>
</dbReference>
<sequence>MKYLAAVLAVFVLGGLVFAAGCIDTTPPGPVQAGDNVTVAFTMYIGDTVMVTSNETKYDEILKSGNMPVPLILTEDPVITAGAVTDNDDLTIPAKTHKNPYWFLKGEYNVIAGNIIGLTKGDTIRIPIYAAGTEKTGFWTNEQCEEQGLDKRLVKAGDRLTYTRTIGDAASTGNGEYDQSTLTNQQTMIHEMLIVAVTDEGLTYQELYDTVEITIL</sequence>
<keyword evidence="2" id="KW-1185">Reference proteome</keyword>
<proteinExistence type="predicted"/>
<evidence type="ECO:0000313" key="2">
    <source>
        <dbReference type="Proteomes" id="UP001141336"/>
    </source>
</evidence>
<accession>A0ABT4IK04</accession>
<reference evidence="1" key="1">
    <citation type="submission" date="2022-12" db="EMBL/GenBank/DDBJ databases">
        <title>Isolation and characterisation of novel Methanocorpusculum spp. from native Australian herbivores indicates the genus is ancestrally host-associated.</title>
        <authorList>
            <person name="Volmer J.G."/>
            <person name="Soo R.M."/>
            <person name="Evans P.N."/>
            <person name="Hoedt E.C."/>
            <person name="Astorga Alsina A.L."/>
            <person name="Woodcroft B.J."/>
            <person name="Tyson G.W."/>
            <person name="Hugenholtz P."/>
            <person name="Morrison M."/>
        </authorList>
    </citation>
    <scope>NUCLEOTIDE SEQUENCE</scope>
    <source>
        <strain evidence="1">CW153</strain>
    </source>
</reference>
<gene>
    <name evidence="1" type="ORF">O0S09_02150</name>
</gene>
<comment type="caution">
    <text evidence="1">The sequence shown here is derived from an EMBL/GenBank/DDBJ whole genome shotgun (WGS) entry which is preliminary data.</text>
</comment>
<evidence type="ECO:0000313" key="1">
    <source>
        <dbReference type="EMBL" id="MCZ0862057.1"/>
    </source>
</evidence>
<dbReference type="EMBL" id="JAPTGC010000002">
    <property type="protein sequence ID" value="MCZ0862057.1"/>
    <property type="molecule type" value="Genomic_DNA"/>
</dbReference>